<evidence type="ECO:0000256" key="2">
    <source>
        <dbReference type="SAM" id="MobiDB-lite"/>
    </source>
</evidence>
<dbReference type="InterPro" id="IPR046468">
    <property type="entry name" value="Spt20-like_SEP"/>
</dbReference>
<dbReference type="PANTHER" id="PTHR13526">
    <property type="entry name" value="TRANSCRIPTION FACTOR SPT20 HOMOLOG"/>
    <property type="match status" value="1"/>
</dbReference>
<sequence>MNLIGSTGSTLLIMIGAIHGDIRPQEVINSACRRLLKRKRPSSGKWQSLEERLLDCYIESCEGAPKDKRFCHGVRLLEKVVLQDNLSTLVVNLYPRGEGYSLMLKGKNGADSETVKLPYEESEFLDYLDAQELPPVLIDLLEKSQANIFYSGCVIVEVRDYRHSPTGNSYDSNYVLLRPTYQTLVCDINAMTRESPNWTEESKLVLESQLLLATEGPLCLDPSIEVAQVANQLQFNRNKFHTCGIRRSIRRHSQAFYNRAGLVSLCNAPSYLKVLDFLSHYKKPQPPVNLRLAKTPQTTDTWRQKPIHLSPPARVDVDLFSKIIERPKLTADNTPEKVQEVTLEGEKTNNRNYFCRVTIRRRPTDLQYLGELYLEEDTSNTQGAPAVPNTNTSASNKAGKACHFFLGSKLGAQKYLQQFQDLYTEEGRKSVKICTYIPGQHQVAQAAAAAASQQASHAHNPNQTSTATVVPVSGNPNIQDQTQGKVAIPLPTATNTVTVIQSNNLGIGSHTTLPGNSAVSQVPVVQSLSNVRTYGQKLAMFQQQGTVVGTVPSGTGVPLSGTTKIATAGTVTRYISTAQPGTTLQVSSVKPVPVSSIVKSVPTTGRRISHPDTATSLQSPTTPSGGYTGVVGAYMQVKRKYQVISPPVVGPGGMSVTVPAGATVTVAGATPIVPVSKSVAIASGPLPTQFIATGLKSANQTLQPAPGTSLTLLQGTTNIQTQQAQIVHQTRSPSTTFTIPGNLVPITHIQSVTGATINAQIQAKTSPQGTPAGQPQPILPNTPLSPPSGMATVTLNTRPIRPQQQQQRKINAGAGTSPTAIAALTSTVNRTTTNLQPLVPIGTQLQQQPFQVRMVQFPQQGGPTQIQPTIVQSPRGATPVQINTQQAQVVQGLQQIQGKPVTTVKVTQQTQGAQTTARTPGRSPAQRRRSQNK</sequence>
<dbReference type="GO" id="GO:0000124">
    <property type="term" value="C:SAGA complex"/>
    <property type="evidence" value="ECO:0007669"/>
    <property type="project" value="InterPro"/>
</dbReference>
<comment type="caution">
    <text evidence="4">The sequence shown here is derived from an EMBL/GenBank/DDBJ whole genome shotgun (WGS) entry which is preliminary data.</text>
</comment>
<proteinExistence type="inferred from homology"/>
<feature type="region of interest" description="Disordered" evidence="2">
    <location>
        <begin position="454"/>
        <end position="481"/>
    </location>
</feature>
<organism evidence="4 5">
    <name type="scientific">Pocillopora damicornis</name>
    <name type="common">Cauliflower coral</name>
    <name type="synonym">Millepora damicornis</name>
    <dbReference type="NCBI Taxonomy" id="46731"/>
    <lineage>
        <taxon>Eukaryota</taxon>
        <taxon>Metazoa</taxon>
        <taxon>Cnidaria</taxon>
        <taxon>Anthozoa</taxon>
        <taxon>Hexacorallia</taxon>
        <taxon>Scleractinia</taxon>
        <taxon>Astrocoeniina</taxon>
        <taxon>Pocilloporidae</taxon>
        <taxon>Pocillopora</taxon>
    </lineage>
</organism>
<dbReference type="EMBL" id="RCHS01002058">
    <property type="protein sequence ID" value="RMX49765.1"/>
    <property type="molecule type" value="Genomic_DNA"/>
</dbReference>
<keyword evidence="5" id="KW-1185">Reference proteome</keyword>
<dbReference type="GO" id="GO:0003712">
    <property type="term" value="F:transcription coregulator activity"/>
    <property type="evidence" value="ECO:0007669"/>
    <property type="project" value="InterPro"/>
</dbReference>
<evidence type="ECO:0000313" key="5">
    <source>
        <dbReference type="Proteomes" id="UP000275408"/>
    </source>
</evidence>
<feature type="compositionally biased region" description="Polar residues" evidence="2">
    <location>
        <begin position="612"/>
        <end position="622"/>
    </location>
</feature>
<dbReference type="Proteomes" id="UP000275408">
    <property type="component" value="Unassembled WGS sequence"/>
</dbReference>
<feature type="compositionally biased region" description="Low complexity" evidence="2">
    <location>
        <begin position="907"/>
        <end position="921"/>
    </location>
</feature>
<dbReference type="Pfam" id="PF12090">
    <property type="entry name" value="Spt20_SEP"/>
    <property type="match status" value="1"/>
</dbReference>
<reference evidence="4 5" key="1">
    <citation type="journal article" date="2018" name="Sci. Rep.">
        <title>Comparative analysis of the Pocillopora damicornis genome highlights role of immune system in coral evolution.</title>
        <authorList>
            <person name="Cunning R."/>
            <person name="Bay R.A."/>
            <person name="Gillette P."/>
            <person name="Baker A.C."/>
            <person name="Traylor-Knowles N."/>
        </authorList>
    </citation>
    <scope>NUCLEOTIDE SEQUENCE [LARGE SCALE GENOMIC DNA]</scope>
    <source>
        <strain evidence="4">RSMAS</strain>
        <tissue evidence="4">Whole animal</tissue>
    </source>
</reference>
<dbReference type="GO" id="GO:0006357">
    <property type="term" value="P:regulation of transcription by RNA polymerase II"/>
    <property type="evidence" value="ECO:0007669"/>
    <property type="project" value="TreeGrafter"/>
</dbReference>
<dbReference type="InterPro" id="IPR021950">
    <property type="entry name" value="Spt20"/>
</dbReference>
<feature type="compositionally biased region" description="Pro residues" evidence="2">
    <location>
        <begin position="777"/>
        <end position="786"/>
    </location>
</feature>
<feature type="compositionally biased region" description="Polar residues" evidence="2">
    <location>
        <begin position="460"/>
        <end position="481"/>
    </location>
</feature>
<feature type="region of interest" description="Disordered" evidence="2">
    <location>
        <begin position="603"/>
        <end position="622"/>
    </location>
</feature>
<feature type="compositionally biased region" description="Polar residues" evidence="2">
    <location>
        <begin position="763"/>
        <end position="773"/>
    </location>
</feature>
<feature type="domain" description="Spt20-like SEP" evidence="3">
    <location>
        <begin position="84"/>
        <end position="235"/>
    </location>
</feature>
<name>A0A3M6U7X0_POCDA</name>
<dbReference type="AlphaFoldDB" id="A0A3M6U7X0"/>
<evidence type="ECO:0000259" key="3">
    <source>
        <dbReference type="Pfam" id="PF12090"/>
    </source>
</evidence>
<dbReference type="PANTHER" id="PTHR13526:SF8">
    <property type="entry name" value="TRANSCRIPTION FACTOR SPT20 HOMOLOG"/>
    <property type="match status" value="1"/>
</dbReference>
<gene>
    <name evidence="4" type="ORF">pdam_00019764</name>
</gene>
<evidence type="ECO:0000313" key="4">
    <source>
        <dbReference type="EMBL" id="RMX49765.1"/>
    </source>
</evidence>
<dbReference type="OrthoDB" id="1932706at2759"/>
<evidence type="ECO:0000256" key="1">
    <source>
        <dbReference type="ARBA" id="ARBA00009112"/>
    </source>
</evidence>
<dbReference type="STRING" id="46731.A0A3M6U7X0"/>
<feature type="region of interest" description="Disordered" evidence="2">
    <location>
        <begin position="907"/>
        <end position="933"/>
    </location>
</feature>
<feature type="region of interest" description="Disordered" evidence="2">
    <location>
        <begin position="763"/>
        <end position="786"/>
    </location>
</feature>
<comment type="similarity">
    <text evidence="1">Belongs to the SPT20 family.</text>
</comment>
<accession>A0A3M6U7X0</accession>
<protein>
    <recommendedName>
        <fullName evidence="3">Spt20-like SEP domain-containing protein</fullName>
    </recommendedName>
</protein>